<protein>
    <submittedName>
        <fullName evidence="2">DUF3575 domain-containing protein</fullName>
    </submittedName>
</protein>
<feature type="chain" id="PRO_5020328124" evidence="1">
    <location>
        <begin position="23"/>
        <end position="422"/>
    </location>
</feature>
<name>A0A4S2B4Y4_9BACE</name>
<evidence type="ECO:0000313" key="2">
    <source>
        <dbReference type="EMBL" id="TGY08961.1"/>
    </source>
</evidence>
<organism evidence="2 3">
    <name type="scientific">Bacteroides muris</name>
    <name type="common">ex Afrizal et al. 2022</name>
    <dbReference type="NCBI Taxonomy" id="2516960"/>
    <lineage>
        <taxon>Bacteria</taxon>
        <taxon>Pseudomonadati</taxon>
        <taxon>Bacteroidota</taxon>
        <taxon>Bacteroidia</taxon>
        <taxon>Bacteroidales</taxon>
        <taxon>Bacteroidaceae</taxon>
        <taxon>Bacteroides</taxon>
    </lineage>
</organism>
<keyword evidence="1" id="KW-0732">Signal</keyword>
<comment type="caution">
    <text evidence="2">The sequence shown here is derived from an EMBL/GenBank/DDBJ whole genome shotgun (WGS) entry which is preliminary data.</text>
</comment>
<evidence type="ECO:0000256" key="1">
    <source>
        <dbReference type="SAM" id="SignalP"/>
    </source>
</evidence>
<reference evidence="2 3" key="1">
    <citation type="submission" date="2019-04" db="EMBL/GenBank/DDBJ databases">
        <title>Microbes associate with the intestines of laboratory mice.</title>
        <authorList>
            <person name="Navarre W."/>
            <person name="Wong E."/>
            <person name="Huang K."/>
            <person name="Tropini C."/>
            <person name="Ng K."/>
            <person name="Yu B."/>
        </authorList>
    </citation>
    <scope>NUCLEOTIDE SEQUENCE [LARGE SCALE GENOMIC DNA]</scope>
    <source>
        <strain evidence="2 3">NM69_E16B</strain>
    </source>
</reference>
<dbReference type="InterPro" id="IPR036737">
    <property type="entry name" value="OmpA-like_sf"/>
</dbReference>
<sequence>MKRVIVVSHLILFFCISTCLSAQDTSIHRDTLYANIKFRQGYSQVDSAFSDNQMHLERLITLLDSTALHSSSVLKSITIKGSASPEGYTPMNRKLSEKRARNMQAYIVNHTSLKDLNVKTAPSDVDWELLSEMIAGTDQPWRDEAMRIIANTPIWVFKDKKIVDGRKKQLCMLQGGRAWEYMSKNFFPTLRNARFRIMCEWETEERFADTGKDSATTLPVPIADTVFTESVVPPAKIKIEKDRKFVMLLKTNMLYDAMAIPNIGIEIPITSKWSASANWMYAWWSNDARHRFWRTYGGDVELRRWFSPRRESRSLMCGHHIGVYGQILTYDIEWGGRGYLGDRWSWAAGLSYGYSLPAGRHFNIDFTLGIGYLEGDYKKYHPEDGCYFWESTHRRKWFGPTKAEVSLIWFIGGRYQRKGGEQ</sequence>
<dbReference type="SUPFAM" id="SSF103088">
    <property type="entry name" value="OmpA-like"/>
    <property type="match status" value="1"/>
</dbReference>
<proteinExistence type="predicted"/>
<accession>A0A4S2B4Y4</accession>
<gene>
    <name evidence="2" type="ORF">E5355_03560</name>
</gene>
<dbReference type="EMBL" id="SRYZ01000004">
    <property type="protein sequence ID" value="TGY08961.1"/>
    <property type="molecule type" value="Genomic_DNA"/>
</dbReference>
<dbReference type="AlphaFoldDB" id="A0A4S2B4Y4"/>
<dbReference type="Pfam" id="PF12099">
    <property type="entry name" value="DUF3575"/>
    <property type="match status" value="1"/>
</dbReference>
<dbReference type="Gene3D" id="3.30.1330.60">
    <property type="entry name" value="OmpA-like domain"/>
    <property type="match status" value="1"/>
</dbReference>
<keyword evidence="3" id="KW-1185">Reference proteome</keyword>
<feature type="signal peptide" evidence="1">
    <location>
        <begin position="1"/>
        <end position="22"/>
    </location>
</feature>
<dbReference type="InterPro" id="IPR021958">
    <property type="entry name" value="DUF3575"/>
</dbReference>
<evidence type="ECO:0000313" key="3">
    <source>
        <dbReference type="Proteomes" id="UP000310532"/>
    </source>
</evidence>
<dbReference type="Proteomes" id="UP000310532">
    <property type="component" value="Unassembled WGS sequence"/>
</dbReference>